<protein>
    <submittedName>
        <fullName evidence="1">Uncharacterized protein</fullName>
    </submittedName>
</protein>
<dbReference type="Proteomes" id="UP001153620">
    <property type="component" value="Chromosome 3"/>
</dbReference>
<organism evidence="1 2">
    <name type="scientific">Chironomus riparius</name>
    <dbReference type="NCBI Taxonomy" id="315576"/>
    <lineage>
        <taxon>Eukaryota</taxon>
        <taxon>Metazoa</taxon>
        <taxon>Ecdysozoa</taxon>
        <taxon>Arthropoda</taxon>
        <taxon>Hexapoda</taxon>
        <taxon>Insecta</taxon>
        <taxon>Pterygota</taxon>
        <taxon>Neoptera</taxon>
        <taxon>Endopterygota</taxon>
        <taxon>Diptera</taxon>
        <taxon>Nematocera</taxon>
        <taxon>Chironomoidea</taxon>
        <taxon>Chironomidae</taxon>
        <taxon>Chironominae</taxon>
        <taxon>Chironomus</taxon>
    </lineage>
</organism>
<sequence length="333" mass="38554">MSFCNINSKKGIDDDDDFIIDDSLSSDYYHDEFRTNSSSSIKWSTDARKQNEEDWLSIEEILYGEKELPEDDKTREEFSYWMKAFPHLRVVGKKIENLPQRNNSSIEYVEEVIAIDPPLPLRFEGESFKLLDQELNEKLSIRKQRQLSAKGYSINNAKAENLEKLLRITSSGITRNQNQTQNFRPTISNKKIVDRTSTYEIKHNNYVPTNYHHINKLSQIKERDFADSEKLSYSASSSSRMGNLLNVKFLYKKPEFLDSIQSVKSATSKLPLYELVSLDKSDNNMSKSASIHKKNLNIIQLPPFNYDLDFPIIQGRGIQSAFGKNANIRTFKH</sequence>
<dbReference type="AlphaFoldDB" id="A0A9N9S4S9"/>
<dbReference type="OrthoDB" id="2134133at2759"/>
<reference evidence="1" key="2">
    <citation type="submission" date="2022-10" db="EMBL/GenBank/DDBJ databases">
        <authorList>
            <consortium name="ENA_rothamsted_submissions"/>
            <consortium name="culmorum"/>
            <person name="King R."/>
        </authorList>
    </citation>
    <scope>NUCLEOTIDE SEQUENCE</scope>
</reference>
<gene>
    <name evidence="1" type="ORF">CHIRRI_LOCUS12092</name>
</gene>
<proteinExistence type="predicted"/>
<evidence type="ECO:0000313" key="2">
    <source>
        <dbReference type="Proteomes" id="UP001153620"/>
    </source>
</evidence>
<reference evidence="1" key="1">
    <citation type="submission" date="2022-01" db="EMBL/GenBank/DDBJ databases">
        <authorList>
            <person name="King R."/>
        </authorList>
    </citation>
    <scope>NUCLEOTIDE SEQUENCE</scope>
</reference>
<evidence type="ECO:0000313" key="1">
    <source>
        <dbReference type="EMBL" id="CAG9809264.1"/>
    </source>
</evidence>
<keyword evidence="2" id="KW-1185">Reference proteome</keyword>
<accession>A0A9N9S4S9</accession>
<name>A0A9N9S4S9_9DIPT</name>
<dbReference type="EMBL" id="OU895879">
    <property type="protein sequence ID" value="CAG9809264.1"/>
    <property type="molecule type" value="Genomic_DNA"/>
</dbReference>